<keyword evidence="3" id="KW-0732">Signal</keyword>
<comment type="similarity">
    <text evidence="1">Belongs to the cerato-ulmin hydrophobin family.</text>
</comment>
<dbReference type="CDD" id="cd23508">
    <property type="entry name" value="hydrophobin_II"/>
    <property type="match status" value="1"/>
</dbReference>
<evidence type="ECO:0000313" key="5">
    <source>
        <dbReference type="Proteomes" id="UP001219525"/>
    </source>
</evidence>
<dbReference type="Proteomes" id="UP001219525">
    <property type="component" value="Unassembled WGS sequence"/>
</dbReference>
<proteinExistence type="inferred from homology"/>
<dbReference type="EMBL" id="JARJCW010000023">
    <property type="protein sequence ID" value="KAJ7212542.1"/>
    <property type="molecule type" value="Genomic_DNA"/>
</dbReference>
<evidence type="ECO:0000256" key="3">
    <source>
        <dbReference type="SAM" id="SignalP"/>
    </source>
</evidence>
<evidence type="ECO:0000256" key="2">
    <source>
        <dbReference type="ARBA" id="ARBA00023157"/>
    </source>
</evidence>
<reference evidence="4" key="1">
    <citation type="submission" date="2023-03" db="EMBL/GenBank/DDBJ databases">
        <title>Massive genome expansion in bonnet fungi (Mycena s.s.) driven by repeated elements and novel gene families across ecological guilds.</title>
        <authorList>
            <consortium name="Lawrence Berkeley National Laboratory"/>
            <person name="Harder C.B."/>
            <person name="Miyauchi S."/>
            <person name="Viragh M."/>
            <person name="Kuo A."/>
            <person name="Thoen E."/>
            <person name="Andreopoulos B."/>
            <person name="Lu D."/>
            <person name="Skrede I."/>
            <person name="Drula E."/>
            <person name="Henrissat B."/>
            <person name="Morin E."/>
            <person name="Kohler A."/>
            <person name="Barry K."/>
            <person name="LaButti K."/>
            <person name="Morin E."/>
            <person name="Salamov A."/>
            <person name="Lipzen A."/>
            <person name="Mereny Z."/>
            <person name="Hegedus B."/>
            <person name="Baldrian P."/>
            <person name="Stursova M."/>
            <person name="Weitz H."/>
            <person name="Taylor A."/>
            <person name="Grigoriev I.V."/>
            <person name="Nagy L.G."/>
            <person name="Martin F."/>
            <person name="Kauserud H."/>
        </authorList>
    </citation>
    <scope>NUCLEOTIDE SEQUENCE</scope>
    <source>
        <strain evidence="4">9144</strain>
    </source>
</reference>
<dbReference type="AlphaFoldDB" id="A0AAD6VKS6"/>
<sequence length="133" mass="14234">MHFLALASAFFSLTAMPQLLAASPLKVGGNGDVCPEGFFSVPQCCSIILGVGLDCVSPFPTPNNSVDFDRLRGWEREYTANGNTAGHQLQPASAPGPLMSWRSVAYQLVPSCRSQWPESKSILYGGQLGGWAE</sequence>
<organism evidence="4 5">
    <name type="scientific">Mycena pura</name>
    <dbReference type="NCBI Taxonomy" id="153505"/>
    <lineage>
        <taxon>Eukaryota</taxon>
        <taxon>Fungi</taxon>
        <taxon>Dikarya</taxon>
        <taxon>Basidiomycota</taxon>
        <taxon>Agaricomycotina</taxon>
        <taxon>Agaricomycetes</taxon>
        <taxon>Agaricomycetidae</taxon>
        <taxon>Agaricales</taxon>
        <taxon>Marasmiineae</taxon>
        <taxon>Mycenaceae</taxon>
        <taxon>Mycena</taxon>
    </lineage>
</organism>
<dbReference type="Gene3D" id="3.20.120.10">
    <property type="entry name" value="Hydrophobin"/>
    <property type="match status" value="1"/>
</dbReference>
<keyword evidence="2" id="KW-1015">Disulfide bond</keyword>
<dbReference type="SUPFAM" id="SSF101751">
    <property type="entry name" value="Hydrophobin II, HfbII"/>
    <property type="match status" value="1"/>
</dbReference>
<evidence type="ECO:0000313" key="4">
    <source>
        <dbReference type="EMBL" id="KAJ7212542.1"/>
    </source>
</evidence>
<accession>A0AAD6VKS6</accession>
<evidence type="ECO:0008006" key="6">
    <source>
        <dbReference type="Google" id="ProtNLM"/>
    </source>
</evidence>
<dbReference type="InterPro" id="IPR010636">
    <property type="entry name" value="Class_II_hydrophobin"/>
</dbReference>
<feature type="signal peptide" evidence="3">
    <location>
        <begin position="1"/>
        <end position="22"/>
    </location>
</feature>
<dbReference type="InterPro" id="IPR036686">
    <property type="entry name" value="Class_II_Hydrophobin_sf"/>
</dbReference>
<gene>
    <name evidence="4" type="ORF">GGX14DRAFT_393440</name>
</gene>
<protein>
    <recommendedName>
        <fullName evidence="6">Hydrophobin</fullName>
    </recommendedName>
</protein>
<evidence type="ECO:0000256" key="1">
    <source>
        <dbReference type="ARBA" id="ARBA00009576"/>
    </source>
</evidence>
<name>A0AAD6VKS6_9AGAR</name>
<keyword evidence="5" id="KW-1185">Reference proteome</keyword>
<feature type="chain" id="PRO_5042169823" description="Hydrophobin" evidence="3">
    <location>
        <begin position="23"/>
        <end position="133"/>
    </location>
</feature>
<dbReference type="GO" id="GO:0005576">
    <property type="term" value="C:extracellular region"/>
    <property type="evidence" value="ECO:0007669"/>
    <property type="project" value="InterPro"/>
</dbReference>
<comment type="caution">
    <text evidence="4">The sequence shown here is derived from an EMBL/GenBank/DDBJ whole genome shotgun (WGS) entry which is preliminary data.</text>
</comment>